<dbReference type="InterPro" id="IPR006016">
    <property type="entry name" value="UspA"/>
</dbReference>
<dbReference type="GeneID" id="93399230"/>
<evidence type="ECO:0000313" key="6">
    <source>
        <dbReference type="Proteomes" id="UP000218676"/>
    </source>
</evidence>
<dbReference type="Proteomes" id="UP000516656">
    <property type="component" value="Chromosome 1"/>
</dbReference>
<reference evidence="5 7" key="3">
    <citation type="submission" date="2020-09" db="EMBL/GenBank/DDBJ databases">
        <title>Complete, closed and curated genome sequences of Photobacterium damselae subsp. piscicida isolates from Australia indicate localised evolution and additional plasmid-borne pathogenicity mechanisms.</title>
        <authorList>
            <person name="Baseggio L."/>
            <person name="Silayeva O."/>
            <person name="Buller N."/>
            <person name="Landos M."/>
            <person name="Engelstaedter J."/>
            <person name="Barnes A.C."/>
        </authorList>
    </citation>
    <scope>NUCLEOTIDE SEQUENCE [LARGE SCALE GENOMIC DNA]</scope>
    <source>
        <strain evidence="5 7">AS-16-0540-1</strain>
    </source>
</reference>
<name>A0A1Q9H201_PHODP</name>
<evidence type="ECO:0000313" key="4">
    <source>
        <dbReference type="EMBL" id="BAX54575.1"/>
    </source>
</evidence>
<dbReference type="PIRSF" id="PIRSF006276">
    <property type="entry name" value="UspA"/>
    <property type="match status" value="1"/>
</dbReference>
<dbReference type="CDD" id="cd00293">
    <property type="entry name" value="USP-like"/>
    <property type="match status" value="1"/>
</dbReference>
<dbReference type="RefSeq" id="WP_044173822.1">
    <property type="nucleotide sequence ID" value="NZ_AP018045.1"/>
</dbReference>
<proteinExistence type="inferred from homology"/>
<dbReference type="Gene3D" id="3.40.50.620">
    <property type="entry name" value="HUPs"/>
    <property type="match status" value="1"/>
</dbReference>
<dbReference type="GO" id="GO:0005737">
    <property type="term" value="C:cytoplasm"/>
    <property type="evidence" value="ECO:0007669"/>
    <property type="project" value="UniProtKB-SubCell"/>
</dbReference>
<gene>
    <name evidence="5" type="ORF">IC627_00255</name>
    <name evidence="4" type="ORF">PDPUS_1_03201</name>
</gene>
<dbReference type="Pfam" id="PF00582">
    <property type="entry name" value="Usp"/>
    <property type="match status" value="1"/>
</dbReference>
<comment type="similarity">
    <text evidence="1 2">Belongs to the universal stress protein A family.</text>
</comment>
<dbReference type="EMBL" id="AP018045">
    <property type="protein sequence ID" value="BAX54575.1"/>
    <property type="molecule type" value="Genomic_DNA"/>
</dbReference>
<keyword evidence="2" id="KW-0963">Cytoplasm</keyword>
<sequence>MSLYPTILLAVNPDDKEAHKLMIKAAVIAEQNNAELHLAYVEPGIGNVSYMDVELELDEVHNALEIKRMQQLADLAKQSPYPVGEMYLADGDVAKHLVELAKKVDAKLVIVGYHKTFLHIFGDVADELSKHLECDVLTCR</sequence>
<dbReference type="SUPFAM" id="SSF52402">
    <property type="entry name" value="Adenine nucleotide alpha hydrolases-like"/>
    <property type="match status" value="1"/>
</dbReference>
<reference evidence="4" key="1">
    <citation type="journal article" date="2017" name="Genome Announc.">
        <title>Whole-Genome Sequence of Photobacterium damselae subsp. piscicida Strain 91-197, Isolated from Hybrid Striped Bass (Morone sp.) in the United States.</title>
        <authorList>
            <person name="Teru Y."/>
            <person name="Hikima J."/>
            <person name="Kono T."/>
            <person name="Sakai M."/>
            <person name="Takano T."/>
            <person name="Hawke J.P."/>
            <person name="Takeyama H."/>
            <person name="Aoki T."/>
        </authorList>
    </citation>
    <scope>NUCLEOTIDE SEQUENCE</scope>
    <source>
        <strain evidence="4">91-197</strain>
    </source>
</reference>
<reference evidence="6" key="2">
    <citation type="submission" date="2017-05" db="EMBL/GenBank/DDBJ databases">
        <title>Whole genome sequence of fish pathogenic bacteria, Photobacterium damselae subsp. piscicida, strain 91-197, isolated from hybrid striped bass (Morone sp.) in USA.</title>
        <authorList>
            <person name="Teru Y."/>
            <person name="Hikima J."/>
            <person name="Kono T."/>
            <person name="Sakai M."/>
            <person name="Takano T."/>
            <person name="Hawke J.P."/>
            <person name="Takeyama H."/>
            <person name="Aoki T."/>
        </authorList>
    </citation>
    <scope>NUCLEOTIDE SEQUENCE [LARGE SCALE GENOMIC DNA]</scope>
    <source>
        <strain evidence="6">91-197</strain>
    </source>
</reference>
<evidence type="ECO:0000256" key="1">
    <source>
        <dbReference type="ARBA" id="ARBA00008791"/>
    </source>
</evidence>
<organism evidence="4 6">
    <name type="scientific">Photobacterium damsela subsp. piscicida</name>
    <name type="common">Pasteurella piscicida</name>
    <dbReference type="NCBI Taxonomy" id="38294"/>
    <lineage>
        <taxon>Bacteria</taxon>
        <taxon>Pseudomonadati</taxon>
        <taxon>Pseudomonadota</taxon>
        <taxon>Gammaproteobacteria</taxon>
        <taxon>Vibrionales</taxon>
        <taxon>Vibrionaceae</taxon>
        <taxon>Photobacterium</taxon>
    </lineage>
</organism>
<evidence type="ECO:0000256" key="2">
    <source>
        <dbReference type="PIRNR" id="PIRNR006276"/>
    </source>
</evidence>
<feature type="domain" description="UspA" evidence="3">
    <location>
        <begin position="4"/>
        <end position="140"/>
    </location>
</feature>
<evidence type="ECO:0000313" key="7">
    <source>
        <dbReference type="Proteomes" id="UP000516656"/>
    </source>
</evidence>
<accession>A0A1Q9H201</accession>
<dbReference type="EMBL" id="CP061854">
    <property type="protein sequence ID" value="QOD56576.1"/>
    <property type="molecule type" value="Genomic_DNA"/>
</dbReference>
<dbReference type="AlphaFoldDB" id="A0A1Q9H201"/>
<dbReference type="Proteomes" id="UP000218676">
    <property type="component" value="Chromosome 1"/>
</dbReference>
<evidence type="ECO:0000259" key="3">
    <source>
        <dbReference type="Pfam" id="PF00582"/>
    </source>
</evidence>
<protein>
    <recommendedName>
        <fullName evidence="2">Universal stress protein</fullName>
    </recommendedName>
</protein>
<dbReference type="InterPro" id="IPR006015">
    <property type="entry name" value="Universal_stress_UspA"/>
</dbReference>
<dbReference type="InterPro" id="IPR014729">
    <property type="entry name" value="Rossmann-like_a/b/a_fold"/>
</dbReference>
<comment type="subcellular location">
    <subcellularLocation>
        <location evidence="2">Cytoplasm</location>
    </subcellularLocation>
</comment>
<evidence type="ECO:0000313" key="5">
    <source>
        <dbReference type="EMBL" id="QOD56576.1"/>
    </source>
</evidence>